<evidence type="ECO:0000259" key="7">
    <source>
        <dbReference type="PROSITE" id="PS51755"/>
    </source>
</evidence>
<organism evidence="8 9">
    <name type="scientific">Rhizobium leguminosarum bv. trifolii</name>
    <dbReference type="NCBI Taxonomy" id="386"/>
    <lineage>
        <taxon>Bacteria</taxon>
        <taxon>Pseudomonadati</taxon>
        <taxon>Pseudomonadota</taxon>
        <taxon>Alphaproteobacteria</taxon>
        <taxon>Hyphomicrobiales</taxon>
        <taxon>Rhizobiaceae</taxon>
        <taxon>Rhizobium/Agrobacterium group</taxon>
        <taxon>Rhizobium</taxon>
    </lineage>
</organism>
<dbReference type="SUPFAM" id="SSF52172">
    <property type="entry name" value="CheY-like"/>
    <property type="match status" value="1"/>
</dbReference>
<dbReference type="GO" id="GO:0000976">
    <property type="term" value="F:transcription cis-regulatory region binding"/>
    <property type="evidence" value="ECO:0007669"/>
    <property type="project" value="TreeGrafter"/>
</dbReference>
<dbReference type="PANTHER" id="PTHR48111">
    <property type="entry name" value="REGULATOR OF RPOS"/>
    <property type="match status" value="1"/>
</dbReference>
<comment type="caution">
    <text evidence="8">The sequence shown here is derived from an EMBL/GenBank/DDBJ whole genome shotgun (WGS) entry which is preliminary data.</text>
</comment>
<dbReference type="EMBL" id="NAOO01000032">
    <property type="protein sequence ID" value="RFB87020.1"/>
    <property type="molecule type" value="Genomic_DNA"/>
</dbReference>
<dbReference type="GO" id="GO:0032993">
    <property type="term" value="C:protein-DNA complex"/>
    <property type="evidence" value="ECO:0007669"/>
    <property type="project" value="TreeGrafter"/>
</dbReference>
<dbReference type="InterPro" id="IPR011006">
    <property type="entry name" value="CheY-like_superfamily"/>
</dbReference>
<reference evidence="8 9" key="1">
    <citation type="submission" date="2017-03" db="EMBL/GenBank/DDBJ databases">
        <title>Genome analysis of Rhizobial strains effectives or ineffectives for nitrogen fixation isolated from bean seeds.</title>
        <authorList>
            <person name="Peralta H."/>
            <person name="Aguilar-Vera A."/>
            <person name="Mora Y."/>
            <person name="Vargas-Lagunas C."/>
            <person name="Girard L."/>
            <person name="Mora J."/>
        </authorList>
    </citation>
    <scope>NUCLEOTIDE SEQUENCE [LARGE SCALE GENOMIC DNA]</scope>
    <source>
        <strain evidence="8 9">CCGM5</strain>
    </source>
</reference>
<feature type="domain" description="Response regulatory" evidence="6">
    <location>
        <begin position="15"/>
        <end position="131"/>
    </location>
</feature>
<evidence type="ECO:0000259" key="6">
    <source>
        <dbReference type="PROSITE" id="PS50110"/>
    </source>
</evidence>
<sequence>MSNDATNTGFLPPPMVLIAAADDSFRTFLEYTVKSRGLFVAGVSDSEALAKRLQTTAPDLLLLESRIPGVETQTLCERLRLDRRTQSMSIIALAAEGDEASRKEMLESGADQFLSRPLSPEILMTSIGAIWHEANWDPAPSKRELLTFLDLELDVSSYRVRRNGRAIHLAPMQFRLLRHLMKNPHKVYSRDELRAAAWLRAVHVGPRTIDVHIGRLRTALNSMGEQELIRTVWSIGYALSD</sequence>
<evidence type="ECO:0000256" key="5">
    <source>
        <dbReference type="PROSITE-ProRule" id="PRU01091"/>
    </source>
</evidence>
<feature type="DNA-binding region" description="OmpR/PhoB-type" evidence="5">
    <location>
        <begin position="143"/>
        <end position="241"/>
    </location>
</feature>
<dbReference type="CDD" id="cd00383">
    <property type="entry name" value="trans_reg_C"/>
    <property type="match status" value="1"/>
</dbReference>
<evidence type="ECO:0000256" key="4">
    <source>
        <dbReference type="PROSITE-ProRule" id="PRU00169"/>
    </source>
</evidence>
<accession>A0A3E1B776</accession>
<dbReference type="PROSITE" id="PS51755">
    <property type="entry name" value="OMPR_PHOB"/>
    <property type="match status" value="1"/>
</dbReference>
<dbReference type="AlphaFoldDB" id="A0A3E1B776"/>
<dbReference type="SMART" id="SM00862">
    <property type="entry name" value="Trans_reg_C"/>
    <property type="match status" value="1"/>
</dbReference>
<evidence type="ECO:0000313" key="9">
    <source>
        <dbReference type="Proteomes" id="UP000256748"/>
    </source>
</evidence>
<dbReference type="Pfam" id="PF00486">
    <property type="entry name" value="Trans_reg_C"/>
    <property type="match status" value="1"/>
</dbReference>
<keyword evidence="1" id="KW-0597">Phosphoprotein</keyword>
<dbReference type="SUPFAM" id="SSF46894">
    <property type="entry name" value="C-terminal effector domain of the bipartite response regulators"/>
    <property type="match status" value="1"/>
</dbReference>
<proteinExistence type="predicted"/>
<evidence type="ECO:0000256" key="2">
    <source>
        <dbReference type="ARBA" id="ARBA00023012"/>
    </source>
</evidence>
<dbReference type="Gene3D" id="1.10.10.10">
    <property type="entry name" value="Winged helix-like DNA-binding domain superfamily/Winged helix DNA-binding domain"/>
    <property type="match status" value="1"/>
</dbReference>
<dbReference type="Pfam" id="PF00072">
    <property type="entry name" value="Response_reg"/>
    <property type="match status" value="1"/>
</dbReference>
<name>A0A3E1B776_RHILT</name>
<evidence type="ECO:0000256" key="3">
    <source>
        <dbReference type="ARBA" id="ARBA00023125"/>
    </source>
</evidence>
<dbReference type="SMART" id="SM00448">
    <property type="entry name" value="REC"/>
    <property type="match status" value="1"/>
</dbReference>
<comment type="caution">
    <text evidence="4">Lacks conserved residue(s) required for the propagation of feature annotation.</text>
</comment>
<dbReference type="RefSeq" id="WP_054186040.1">
    <property type="nucleotide sequence ID" value="NZ_KZ859526.1"/>
</dbReference>
<dbReference type="InterPro" id="IPR036388">
    <property type="entry name" value="WH-like_DNA-bd_sf"/>
</dbReference>
<evidence type="ECO:0000256" key="1">
    <source>
        <dbReference type="ARBA" id="ARBA00022553"/>
    </source>
</evidence>
<dbReference type="InterPro" id="IPR001789">
    <property type="entry name" value="Sig_transdc_resp-reg_receiver"/>
</dbReference>
<dbReference type="InterPro" id="IPR016032">
    <property type="entry name" value="Sig_transdc_resp-reg_C-effctor"/>
</dbReference>
<dbReference type="GO" id="GO:0005829">
    <property type="term" value="C:cytosol"/>
    <property type="evidence" value="ECO:0007669"/>
    <property type="project" value="TreeGrafter"/>
</dbReference>
<dbReference type="PROSITE" id="PS50110">
    <property type="entry name" value="RESPONSE_REGULATORY"/>
    <property type="match status" value="1"/>
</dbReference>
<dbReference type="GO" id="GO:0006355">
    <property type="term" value="P:regulation of DNA-templated transcription"/>
    <property type="evidence" value="ECO:0007669"/>
    <property type="project" value="InterPro"/>
</dbReference>
<dbReference type="Proteomes" id="UP000256748">
    <property type="component" value="Unassembled WGS sequence"/>
</dbReference>
<dbReference type="InterPro" id="IPR001867">
    <property type="entry name" value="OmpR/PhoB-type_DNA-bd"/>
</dbReference>
<keyword evidence="2" id="KW-0902">Two-component regulatory system</keyword>
<evidence type="ECO:0000313" key="8">
    <source>
        <dbReference type="EMBL" id="RFB87020.1"/>
    </source>
</evidence>
<feature type="domain" description="OmpR/PhoB-type" evidence="7">
    <location>
        <begin position="143"/>
        <end position="241"/>
    </location>
</feature>
<dbReference type="PANTHER" id="PTHR48111:SF40">
    <property type="entry name" value="PHOSPHATE REGULON TRANSCRIPTIONAL REGULATORY PROTEIN PHOB"/>
    <property type="match status" value="1"/>
</dbReference>
<dbReference type="InterPro" id="IPR039420">
    <property type="entry name" value="WalR-like"/>
</dbReference>
<protein>
    <submittedName>
        <fullName evidence="8">DNA-binding response regulator</fullName>
    </submittedName>
</protein>
<dbReference type="GO" id="GO:0000156">
    <property type="term" value="F:phosphorelay response regulator activity"/>
    <property type="evidence" value="ECO:0007669"/>
    <property type="project" value="TreeGrafter"/>
</dbReference>
<keyword evidence="3 5" id="KW-0238">DNA-binding</keyword>
<dbReference type="Gene3D" id="3.40.50.2300">
    <property type="match status" value="1"/>
</dbReference>
<gene>
    <name evidence="8" type="ORF">B5K10_23470</name>
</gene>